<protein>
    <submittedName>
        <fullName evidence="1">Phosphoesterase</fullName>
    </submittedName>
</protein>
<reference evidence="1 2" key="1">
    <citation type="submission" date="2018-05" db="EMBL/GenBank/DDBJ databases">
        <title>Complete genome sequence of Arcticibacterium luteifluviistationis SM1504T, a cytophagaceae bacterium isolated from Arctic surface seawater.</title>
        <authorList>
            <person name="Li Y."/>
            <person name="Qin Q.-L."/>
        </authorList>
    </citation>
    <scope>NUCLEOTIDE SEQUENCE [LARGE SCALE GENOMIC DNA]</scope>
    <source>
        <strain evidence="1 2">SM1504</strain>
    </source>
</reference>
<sequence>MTKIQSFLLVGLTLILTTSCNKGGEDAEPIQEEISTPVSTYSSTILNEYAGLQLELIKATPGYEAPVAARTMAYLALAAYESAVPGISGKQSLAGQLEGFDNIPEIEKNQEYNWPIAVNASQHTLMKNLYGTTSDVNKTKMDDLKKKYEDALKVGVGTDAIERSIRFGAEMANAVWNYSKTDGGHLAYDNNYPLSNSLFNSVSSWKPTGDKNRPLLPKWGEVRSFVKANSSSIAPAAEPFSFDENSTFFAEAYDTYLTVNSLSTGQEEIMNFWEMPHLSATQAGNQLALVANLINKENYKLDKALELYLKTTFAMHDALVNSWKSKFTNNLMRPETYINQAIDPNWSPNQDALPAPDYTSEESSLVAAVATILANEFGEVYTFEVTSQYDKSKKRAYKNFTNYVKEAEVAPIYAGIHYRMSAENGSKQGQKIGNNILNINLNNIPVTDSTAVRMAF</sequence>
<evidence type="ECO:0000313" key="1">
    <source>
        <dbReference type="EMBL" id="AWV98122.1"/>
    </source>
</evidence>
<dbReference type="SUPFAM" id="SSF48317">
    <property type="entry name" value="Acid phosphatase/Vanadium-dependent haloperoxidase"/>
    <property type="match status" value="1"/>
</dbReference>
<name>A0A2Z4GA53_9BACT</name>
<gene>
    <name evidence="1" type="ORF">DJ013_08020</name>
</gene>
<evidence type="ECO:0000313" key="2">
    <source>
        <dbReference type="Proteomes" id="UP000249873"/>
    </source>
</evidence>
<dbReference type="InterPro" id="IPR036938">
    <property type="entry name" value="PAP2/HPO_sf"/>
</dbReference>
<dbReference type="OrthoDB" id="7793240at2"/>
<dbReference type="AlphaFoldDB" id="A0A2Z4GA53"/>
<dbReference type="PANTHER" id="PTHR34599">
    <property type="entry name" value="PEROXIDASE-RELATED"/>
    <property type="match status" value="1"/>
</dbReference>
<accession>A0A2Z4GA53</accession>
<dbReference type="EMBL" id="CP029480">
    <property type="protein sequence ID" value="AWV98122.1"/>
    <property type="molecule type" value="Genomic_DNA"/>
</dbReference>
<dbReference type="RefSeq" id="WP_111371224.1">
    <property type="nucleotide sequence ID" value="NZ_CP029480.1"/>
</dbReference>
<dbReference type="InterPro" id="IPR052559">
    <property type="entry name" value="V-haloperoxidase"/>
</dbReference>
<keyword evidence="2" id="KW-1185">Reference proteome</keyword>
<dbReference type="KEGG" id="als:DJ013_08020"/>
<proteinExistence type="predicted"/>
<dbReference type="Proteomes" id="UP000249873">
    <property type="component" value="Chromosome"/>
</dbReference>
<dbReference type="PANTHER" id="PTHR34599:SF1">
    <property type="entry name" value="PHOSPHATIDIC ACID PHOSPHATASE TYPE 2_HALOPEROXIDASE DOMAIN-CONTAINING PROTEIN"/>
    <property type="match status" value="1"/>
</dbReference>
<dbReference type="Gene3D" id="1.10.606.20">
    <property type="match status" value="1"/>
</dbReference>
<dbReference type="PROSITE" id="PS51257">
    <property type="entry name" value="PROKAR_LIPOPROTEIN"/>
    <property type="match status" value="1"/>
</dbReference>
<organism evidence="1 2">
    <name type="scientific">Arcticibacterium luteifluviistationis</name>
    <dbReference type="NCBI Taxonomy" id="1784714"/>
    <lineage>
        <taxon>Bacteria</taxon>
        <taxon>Pseudomonadati</taxon>
        <taxon>Bacteroidota</taxon>
        <taxon>Cytophagia</taxon>
        <taxon>Cytophagales</taxon>
        <taxon>Leadbetterellaceae</taxon>
        <taxon>Arcticibacterium</taxon>
    </lineage>
</organism>